<evidence type="ECO:0000313" key="5">
    <source>
        <dbReference type="EMBL" id="KAF7149475.1"/>
    </source>
</evidence>
<evidence type="ECO:0000256" key="4">
    <source>
        <dbReference type="ARBA" id="ARBA00023134"/>
    </source>
</evidence>
<reference evidence="5" key="1">
    <citation type="submission" date="2019-11" db="EMBL/GenBank/DDBJ databases">
        <authorList>
            <person name="Liu Y."/>
            <person name="Hou J."/>
            <person name="Li T.-Q."/>
            <person name="Guan C.-H."/>
            <person name="Wu X."/>
            <person name="Wu H.-Z."/>
            <person name="Ling F."/>
            <person name="Zhang R."/>
            <person name="Shi X.-G."/>
            <person name="Ren J.-P."/>
            <person name="Chen E.-F."/>
            <person name="Sun J.-M."/>
        </authorList>
    </citation>
    <scope>NUCLEOTIDE SEQUENCE</scope>
    <source>
        <strain evidence="5">Adult_tree_wgs_1</strain>
        <tissue evidence="5">Leaves</tissue>
    </source>
</reference>
<comment type="similarity">
    <text evidence="1">Belongs to the TRAFAC class translation factor GTPase superfamily. Classic translation factor GTPase family. LepA subfamily.</text>
</comment>
<dbReference type="GO" id="GO:0005525">
    <property type="term" value="F:GTP binding"/>
    <property type="evidence" value="ECO:0007669"/>
    <property type="project" value="UniProtKB-KW"/>
</dbReference>
<dbReference type="GO" id="GO:0045727">
    <property type="term" value="P:positive regulation of translation"/>
    <property type="evidence" value="ECO:0007669"/>
    <property type="project" value="TreeGrafter"/>
</dbReference>
<gene>
    <name evidence="5" type="ORF">RHSIM_Rhsim03G0269400</name>
</gene>
<dbReference type="PANTHER" id="PTHR43512:SF7">
    <property type="entry name" value="TRANSLATION FACTOR GUF1, MITOCHONDRIAL"/>
    <property type="match status" value="1"/>
</dbReference>
<dbReference type="PANTHER" id="PTHR43512">
    <property type="entry name" value="TRANSLATION FACTOR GUF1-RELATED"/>
    <property type="match status" value="1"/>
</dbReference>
<dbReference type="AlphaFoldDB" id="A0A834LUX4"/>
<accession>A0A834LUX4</accession>
<keyword evidence="6" id="KW-1185">Reference proteome</keyword>
<evidence type="ECO:0000313" key="6">
    <source>
        <dbReference type="Proteomes" id="UP000626092"/>
    </source>
</evidence>
<dbReference type="SUPFAM" id="SSF50447">
    <property type="entry name" value="Translation proteins"/>
    <property type="match status" value="1"/>
</dbReference>
<dbReference type="Gene3D" id="2.40.30.10">
    <property type="entry name" value="Translation factors"/>
    <property type="match status" value="1"/>
</dbReference>
<keyword evidence="3" id="KW-0378">Hydrolase</keyword>
<proteinExistence type="inferred from homology"/>
<organism evidence="5 6">
    <name type="scientific">Rhododendron simsii</name>
    <name type="common">Sims's rhododendron</name>
    <dbReference type="NCBI Taxonomy" id="118357"/>
    <lineage>
        <taxon>Eukaryota</taxon>
        <taxon>Viridiplantae</taxon>
        <taxon>Streptophyta</taxon>
        <taxon>Embryophyta</taxon>
        <taxon>Tracheophyta</taxon>
        <taxon>Spermatophyta</taxon>
        <taxon>Magnoliopsida</taxon>
        <taxon>eudicotyledons</taxon>
        <taxon>Gunneridae</taxon>
        <taxon>Pentapetalae</taxon>
        <taxon>asterids</taxon>
        <taxon>Ericales</taxon>
        <taxon>Ericaceae</taxon>
        <taxon>Ericoideae</taxon>
        <taxon>Rhodoreae</taxon>
        <taxon>Rhododendron</taxon>
    </lineage>
</organism>
<dbReference type="FunFam" id="2.40.30.10:FF:000015">
    <property type="entry name" value="Translation factor GUF1, mitochondrial"/>
    <property type="match status" value="1"/>
</dbReference>
<protein>
    <submittedName>
        <fullName evidence="5">Uncharacterized protein</fullName>
    </submittedName>
</protein>
<dbReference type="InterPro" id="IPR009000">
    <property type="entry name" value="Transl_B-barrel_sf"/>
</dbReference>
<dbReference type="GO" id="GO:0005739">
    <property type="term" value="C:mitochondrion"/>
    <property type="evidence" value="ECO:0007669"/>
    <property type="project" value="TreeGrafter"/>
</dbReference>
<evidence type="ECO:0000256" key="3">
    <source>
        <dbReference type="ARBA" id="ARBA00022801"/>
    </source>
</evidence>
<evidence type="ECO:0000256" key="1">
    <source>
        <dbReference type="ARBA" id="ARBA00005454"/>
    </source>
</evidence>
<dbReference type="InterPro" id="IPR006297">
    <property type="entry name" value="EF-4"/>
</dbReference>
<sequence>MELMPPLANYNSPLHMLLHDSYYDEYKGVICQVAVVEGTFRKEYKISCAATSQTYEVLDVGIMHPELKPTGVLLTGQVGYVVWFLRMPLVDSMNQHSASKLPNKVQESSAELSRADQGKKKIKESKFGNRVSVSSFEQKYLIDFERRLPVYDGMEALYTAGVLPFTSKEFMITLVEEDEGSGTIRYVI</sequence>
<keyword evidence="4" id="KW-0342">GTP-binding</keyword>
<keyword evidence="2" id="KW-0547">Nucleotide-binding</keyword>
<evidence type="ECO:0000256" key="2">
    <source>
        <dbReference type="ARBA" id="ARBA00022741"/>
    </source>
</evidence>
<dbReference type="EMBL" id="WJXA01000003">
    <property type="protein sequence ID" value="KAF7149475.1"/>
    <property type="molecule type" value="Genomic_DNA"/>
</dbReference>
<dbReference type="GO" id="GO:0097177">
    <property type="term" value="F:mitochondrial ribosome binding"/>
    <property type="evidence" value="ECO:0007669"/>
    <property type="project" value="TreeGrafter"/>
</dbReference>
<name>A0A834LUX4_RHOSS</name>
<dbReference type="Proteomes" id="UP000626092">
    <property type="component" value="Unassembled WGS sequence"/>
</dbReference>
<dbReference type="GO" id="GO:0016787">
    <property type="term" value="F:hydrolase activity"/>
    <property type="evidence" value="ECO:0007669"/>
    <property type="project" value="UniProtKB-KW"/>
</dbReference>
<comment type="caution">
    <text evidence="5">The sequence shown here is derived from an EMBL/GenBank/DDBJ whole genome shotgun (WGS) entry which is preliminary data.</text>
</comment>
<dbReference type="OrthoDB" id="10044244at2759"/>